<proteinExistence type="predicted"/>
<keyword evidence="2" id="KW-1185">Reference proteome</keyword>
<evidence type="ECO:0000313" key="2">
    <source>
        <dbReference type="Proteomes" id="UP000216311"/>
    </source>
</evidence>
<organism evidence="1 2">
    <name type="scientific">Enemella dayhoffiae</name>
    <dbReference type="NCBI Taxonomy" id="2016507"/>
    <lineage>
        <taxon>Bacteria</taxon>
        <taxon>Bacillati</taxon>
        <taxon>Actinomycetota</taxon>
        <taxon>Actinomycetes</taxon>
        <taxon>Propionibacteriales</taxon>
        <taxon>Propionibacteriaceae</taxon>
        <taxon>Enemella</taxon>
    </lineage>
</organism>
<protein>
    <submittedName>
        <fullName evidence="1">Uncharacterized protein</fullName>
    </submittedName>
</protein>
<reference evidence="1 2" key="1">
    <citation type="submission" date="2017-07" db="EMBL/GenBank/DDBJ databases">
        <title>Draft whole genome sequences of clinical Proprionibacteriaceae strains.</title>
        <authorList>
            <person name="Bernier A.-M."/>
            <person name="Bernard K."/>
            <person name="Domingo M.-C."/>
        </authorList>
    </citation>
    <scope>NUCLEOTIDE SEQUENCE [LARGE SCALE GENOMIC DNA]</scope>
    <source>
        <strain evidence="1 2">NML 130396</strain>
    </source>
</reference>
<name>A0A255GW41_9ACTN</name>
<comment type="caution">
    <text evidence="1">The sequence shown here is derived from an EMBL/GenBank/DDBJ whole genome shotgun (WGS) entry which is preliminary data.</text>
</comment>
<dbReference type="EMBL" id="NMVQ01000027">
    <property type="protein sequence ID" value="OYO19837.1"/>
    <property type="molecule type" value="Genomic_DNA"/>
</dbReference>
<evidence type="ECO:0000313" key="1">
    <source>
        <dbReference type="EMBL" id="OYO19837.1"/>
    </source>
</evidence>
<accession>A0A255GW41</accession>
<sequence length="312" mass="31946">MAGALLIEPLRVVAGAPLPGLRAAIEVLLDPVPGPAELLPSFGEPLRMEGGVTILHPACCHRGQGIDVLHLPGGGVGLDELLGGGVVDPVTEGADVVRTVPAGELLLGQHAPIRHLRAGVAGLLVGLGEVLLSVLLLHPCVLPGRLADRLGVVMQPAVLTRQVDPEPTLDLSPDHVGGLGGVGIQPLVTGGACCCVRAGPLAQGGVLLPIAPARLFPDAALLVPPLLLPRPALAFCSRGLGLDAFHLGAHTALAVAGEHLGELPAAGHHDPQQLLQLAFNLVIAHDLVLSCDPWVERYLGRPPAEGSEWAIP</sequence>
<gene>
    <name evidence="1" type="ORF">CGZ93_12590</name>
</gene>
<dbReference type="AlphaFoldDB" id="A0A255GW41"/>
<dbReference type="Proteomes" id="UP000216311">
    <property type="component" value="Unassembled WGS sequence"/>
</dbReference>